<sequence length="50" mass="5020">AHPARSPGESSGPGAGQSVGGARLQQDPQGAFHAISWIHIDCGGASLRRA</sequence>
<dbReference type="EMBL" id="CAJNIZ010005479">
    <property type="protein sequence ID" value="CAE7242134.1"/>
    <property type="molecule type" value="Genomic_DNA"/>
</dbReference>
<dbReference type="AlphaFoldDB" id="A0A812LKF4"/>
<reference evidence="2" key="1">
    <citation type="submission" date="2021-02" db="EMBL/GenBank/DDBJ databases">
        <authorList>
            <person name="Dougan E. K."/>
            <person name="Rhodes N."/>
            <person name="Thang M."/>
            <person name="Chan C."/>
        </authorList>
    </citation>
    <scope>NUCLEOTIDE SEQUENCE</scope>
</reference>
<keyword evidence="3" id="KW-1185">Reference proteome</keyword>
<accession>A0A812LKF4</accession>
<gene>
    <name evidence="2" type="ORF">SPIL2461_LOCUS4243</name>
</gene>
<evidence type="ECO:0000313" key="3">
    <source>
        <dbReference type="Proteomes" id="UP000649617"/>
    </source>
</evidence>
<comment type="caution">
    <text evidence="2">The sequence shown here is derived from an EMBL/GenBank/DDBJ whole genome shotgun (WGS) entry which is preliminary data.</text>
</comment>
<feature type="non-terminal residue" evidence="2">
    <location>
        <position position="50"/>
    </location>
</feature>
<dbReference type="Proteomes" id="UP000649617">
    <property type="component" value="Unassembled WGS sequence"/>
</dbReference>
<protein>
    <submittedName>
        <fullName evidence="2">Uncharacterized protein</fullName>
    </submittedName>
</protein>
<feature type="non-terminal residue" evidence="2">
    <location>
        <position position="1"/>
    </location>
</feature>
<evidence type="ECO:0000313" key="2">
    <source>
        <dbReference type="EMBL" id="CAE7242134.1"/>
    </source>
</evidence>
<proteinExistence type="predicted"/>
<organism evidence="2 3">
    <name type="scientific">Symbiodinium pilosum</name>
    <name type="common">Dinoflagellate</name>
    <dbReference type="NCBI Taxonomy" id="2952"/>
    <lineage>
        <taxon>Eukaryota</taxon>
        <taxon>Sar</taxon>
        <taxon>Alveolata</taxon>
        <taxon>Dinophyceae</taxon>
        <taxon>Suessiales</taxon>
        <taxon>Symbiodiniaceae</taxon>
        <taxon>Symbiodinium</taxon>
    </lineage>
</organism>
<name>A0A812LKF4_SYMPI</name>
<evidence type="ECO:0000256" key="1">
    <source>
        <dbReference type="SAM" id="MobiDB-lite"/>
    </source>
</evidence>
<feature type="region of interest" description="Disordered" evidence="1">
    <location>
        <begin position="1"/>
        <end position="27"/>
    </location>
</feature>